<feature type="transmembrane region" description="Helical" evidence="5">
    <location>
        <begin position="456"/>
        <end position="482"/>
    </location>
</feature>
<protein>
    <recommendedName>
        <fullName evidence="3">Defective in cullin neddylation protein</fullName>
    </recommendedName>
</protein>
<comment type="function">
    <text evidence="3">Neddylation of cullins play an essential role in the regulation of SCF-type complexes activity.</text>
</comment>
<feature type="compositionally biased region" description="Low complexity" evidence="4">
    <location>
        <begin position="311"/>
        <end position="321"/>
    </location>
</feature>
<keyword evidence="5" id="KW-1133">Transmembrane helix</keyword>
<dbReference type="Proteomes" id="UP000094527">
    <property type="component" value="Unassembled WGS sequence"/>
</dbReference>
<evidence type="ECO:0000256" key="3">
    <source>
        <dbReference type="RuleBase" id="RU410713"/>
    </source>
</evidence>
<feature type="compositionally biased region" description="Polar residues" evidence="4">
    <location>
        <begin position="119"/>
        <end position="132"/>
    </location>
</feature>
<evidence type="ECO:0000313" key="7">
    <source>
        <dbReference type="EMBL" id="ODN01867.1"/>
    </source>
</evidence>
<keyword evidence="1" id="KW-0833">Ubl conjugation pathway</keyword>
<dbReference type="OrthoDB" id="286637at2759"/>
<keyword evidence="5" id="KW-0472">Membrane</keyword>
<feature type="compositionally biased region" description="Polar residues" evidence="4">
    <location>
        <begin position="195"/>
        <end position="222"/>
    </location>
</feature>
<dbReference type="GO" id="GO:0000151">
    <property type="term" value="C:ubiquitin ligase complex"/>
    <property type="evidence" value="ECO:0007669"/>
    <property type="project" value="TreeGrafter"/>
</dbReference>
<feature type="region of interest" description="Disordered" evidence="4">
    <location>
        <begin position="170"/>
        <end position="240"/>
    </location>
</feature>
<accession>A0A1D2N9F8</accession>
<feature type="transmembrane region" description="Helical" evidence="5">
    <location>
        <begin position="37"/>
        <end position="59"/>
    </location>
</feature>
<evidence type="ECO:0000256" key="2">
    <source>
        <dbReference type="ARBA" id="ARBA00059219"/>
    </source>
</evidence>
<feature type="region of interest" description="Disordered" evidence="4">
    <location>
        <begin position="262"/>
        <end position="324"/>
    </location>
</feature>
<dbReference type="Gene3D" id="1.10.8.10">
    <property type="entry name" value="DNA helicase RuvA subunit, C-terminal domain"/>
    <property type="match status" value="1"/>
</dbReference>
<dbReference type="Pfam" id="PF14555">
    <property type="entry name" value="UBA_4"/>
    <property type="match status" value="1"/>
</dbReference>
<dbReference type="AlphaFoldDB" id="A0A1D2N9F8"/>
<proteinExistence type="predicted"/>
<dbReference type="STRING" id="48709.A0A1D2N9F8"/>
<dbReference type="GO" id="GO:0097602">
    <property type="term" value="F:cullin family protein binding"/>
    <property type="evidence" value="ECO:0007669"/>
    <property type="project" value="TreeGrafter"/>
</dbReference>
<feature type="compositionally biased region" description="Polar residues" evidence="4">
    <location>
        <begin position="170"/>
        <end position="187"/>
    </location>
</feature>
<dbReference type="GO" id="GO:0031624">
    <property type="term" value="F:ubiquitin conjugating enzyme binding"/>
    <property type="evidence" value="ECO:0007669"/>
    <property type="project" value="TreeGrafter"/>
</dbReference>
<evidence type="ECO:0000256" key="4">
    <source>
        <dbReference type="SAM" id="MobiDB-lite"/>
    </source>
</evidence>
<organism evidence="7 8">
    <name type="scientific">Orchesella cincta</name>
    <name type="common">Springtail</name>
    <name type="synonym">Podura cincta</name>
    <dbReference type="NCBI Taxonomy" id="48709"/>
    <lineage>
        <taxon>Eukaryota</taxon>
        <taxon>Metazoa</taxon>
        <taxon>Ecdysozoa</taxon>
        <taxon>Arthropoda</taxon>
        <taxon>Hexapoda</taxon>
        <taxon>Collembola</taxon>
        <taxon>Entomobryomorpha</taxon>
        <taxon>Entomobryoidea</taxon>
        <taxon>Orchesellidae</taxon>
        <taxon>Orchesellinae</taxon>
        <taxon>Orchesella</taxon>
    </lineage>
</organism>
<evidence type="ECO:0000259" key="6">
    <source>
        <dbReference type="PROSITE" id="PS51229"/>
    </source>
</evidence>
<sequence>MDSFSKATLTRSSTVWNYCTRILFPFRVFRERDEGDTFGYFPLKVVSMWFLVISLFVLVPCSYGNTLPVSAPAHYSNDWSPKPDSINNNNYNIQDYRSGSVVSIPTYPVRRQHYANQIPATNNDHNQPQQEVSFLPEPKPRHDELKEKLGFSLPSLSSLLPTSILNLPQQTSDSENQIETDGSNNSPYLDDSEFRQNPLQNQGENNNPTFTSEDQPQQQQNFEEADPSDSDSASSDTSPSLLSRIRNVLPFGNGFLSGLLNNPNSSVEGEENGESNTNDAANSDQLSDTSNDSQSSLDPNQVSITNEGDLDSASSESGDSSPIFPNPFRAMLNLLNLRPPALSDNKQSLDAPDPLSSLGSLGLSNPLSSLGSLGASNPNPLGSLGLLGAPSSLGSLSSLGSSNPLGSLGGDGNGDSPITALQSLAEGGGEGVVGIAMSLFSTVASTIGITSANATWFILLGLALVPVIATAIAASVIAIVYASIYIPAAAIRNEGLDGEFYLLTLKRLSEILGIPDPFEELFGFRSYNGRALLRENASRKRAFLAGTVHESDECLERALCEVIVHYNAKLAFKMHKLKSTQRDKVKRFVSLTQTGEQTAIYCLSQHDWKLELASDAYFQNPEIYWRESMSKVTASADRKKVDQLFNKYRDPSELDKMGPEGIYRLLQDLKLAPDSRLVLVMAWKMRAATQCEFSREEFQNGLVELGVDSLDKLRSKLATVEQDTLRPHKIS</sequence>
<evidence type="ECO:0000256" key="5">
    <source>
        <dbReference type="SAM" id="Phobius"/>
    </source>
</evidence>
<gene>
    <name evidence="7" type="ORF">Ocin01_04814</name>
</gene>
<dbReference type="PROSITE" id="PS51229">
    <property type="entry name" value="DCUN1"/>
    <property type="match status" value="1"/>
</dbReference>
<dbReference type="InterPro" id="IPR009060">
    <property type="entry name" value="UBA-like_sf"/>
</dbReference>
<reference evidence="7 8" key="1">
    <citation type="journal article" date="2016" name="Genome Biol. Evol.">
        <title>Gene Family Evolution Reflects Adaptation to Soil Environmental Stressors in the Genome of the Collembolan Orchesella cincta.</title>
        <authorList>
            <person name="Faddeeva-Vakhrusheva A."/>
            <person name="Derks M.F."/>
            <person name="Anvar S.Y."/>
            <person name="Agamennone V."/>
            <person name="Suring W."/>
            <person name="Smit S."/>
            <person name="van Straalen N.M."/>
            <person name="Roelofs D."/>
        </authorList>
    </citation>
    <scope>NUCLEOTIDE SEQUENCE [LARGE SCALE GENOMIC DNA]</scope>
    <source>
        <tissue evidence="7">Mixed pool</tissue>
    </source>
</reference>
<comment type="caution">
    <text evidence="7">The sequence shown here is derived from an EMBL/GenBank/DDBJ whole genome shotgun (WGS) entry which is preliminary data.</text>
</comment>
<dbReference type="PANTHER" id="PTHR12281:SF32">
    <property type="entry name" value="DCN1-LIKE PROTEIN"/>
    <property type="match status" value="1"/>
</dbReference>
<feature type="region of interest" description="Disordered" evidence="4">
    <location>
        <begin position="119"/>
        <end position="142"/>
    </location>
</feature>
<comment type="function">
    <text evidence="2">Promotes neddylation of cullin components of SCF-type E3 ubiquitin ligase complexes and thus regulates SCF-type complex activity. Function promotes cell proliferation.</text>
</comment>
<dbReference type="Gene3D" id="1.10.238.10">
    <property type="entry name" value="EF-hand"/>
    <property type="match status" value="1"/>
</dbReference>
<name>A0A1D2N9F8_ORCCI</name>
<evidence type="ECO:0000313" key="8">
    <source>
        <dbReference type="Proteomes" id="UP000094527"/>
    </source>
</evidence>
<dbReference type="SUPFAM" id="SSF46934">
    <property type="entry name" value="UBA-like"/>
    <property type="match status" value="1"/>
</dbReference>
<dbReference type="FunFam" id="1.10.238.10:FF:000030">
    <property type="entry name" value="DCN1-like protein"/>
    <property type="match status" value="1"/>
</dbReference>
<feature type="compositionally biased region" description="Low complexity" evidence="4">
    <location>
        <begin position="230"/>
        <end position="240"/>
    </location>
</feature>
<keyword evidence="5" id="KW-0812">Transmembrane</keyword>
<dbReference type="GO" id="GO:0032182">
    <property type="term" value="F:ubiquitin-like protein binding"/>
    <property type="evidence" value="ECO:0007669"/>
    <property type="project" value="TreeGrafter"/>
</dbReference>
<dbReference type="GO" id="GO:0045116">
    <property type="term" value="P:protein neddylation"/>
    <property type="evidence" value="ECO:0007669"/>
    <property type="project" value="TreeGrafter"/>
</dbReference>
<feature type="compositionally biased region" description="Polar residues" evidence="4">
    <location>
        <begin position="279"/>
        <end position="306"/>
    </location>
</feature>
<dbReference type="InterPro" id="IPR014764">
    <property type="entry name" value="DCN-prot"/>
</dbReference>
<keyword evidence="8" id="KW-1185">Reference proteome</keyword>
<evidence type="ECO:0000256" key="1">
    <source>
        <dbReference type="ARBA" id="ARBA00022786"/>
    </source>
</evidence>
<dbReference type="EMBL" id="LJIJ01000136">
    <property type="protein sequence ID" value="ODN01867.1"/>
    <property type="molecule type" value="Genomic_DNA"/>
</dbReference>
<dbReference type="InterPro" id="IPR005176">
    <property type="entry name" value="PONY_dom"/>
</dbReference>
<feature type="domain" description="DCUN1" evidence="6">
    <location>
        <begin position="636"/>
        <end position="731"/>
    </location>
</feature>
<dbReference type="PANTHER" id="PTHR12281">
    <property type="entry name" value="RP42 RELATED"/>
    <property type="match status" value="1"/>
</dbReference>